<organism evidence="1 2">
    <name type="scientific">Thalictrum thalictroides</name>
    <name type="common">Rue-anemone</name>
    <name type="synonym">Anemone thalictroides</name>
    <dbReference type="NCBI Taxonomy" id="46969"/>
    <lineage>
        <taxon>Eukaryota</taxon>
        <taxon>Viridiplantae</taxon>
        <taxon>Streptophyta</taxon>
        <taxon>Embryophyta</taxon>
        <taxon>Tracheophyta</taxon>
        <taxon>Spermatophyta</taxon>
        <taxon>Magnoliopsida</taxon>
        <taxon>Ranunculales</taxon>
        <taxon>Ranunculaceae</taxon>
        <taxon>Thalictroideae</taxon>
        <taxon>Thalictrum</taxon>
    </lineage>
</organism>
<dbReference type="AlphaFoldDB" id="A0A7J6X4I3"/>
<keyword evidence="2" id="KW-1185">Reference proteome</keyword>
<accession>A0A7J6X4I3</accession>
<gene>
    <name evidence="1" type="ORF">FRX31_005751</name>
</gene>
<comment type="caution">
    <text evidence="1">The sequence shown here is derived from an EMBL/GenBank/DDBJ whole genome shotgun (WGS) entry which is preliminary data.</text>
</comment>
<reference evidence="1 2" key="1">
    <citation type="submission" date="2020-06" db="EMBL/GenBank/DDBJ databases">
        <title>Transcriptomic and genomic resources for Thalictrum thalictroides and T. hernandezii: Facilitating candidate gene discovery in an emerging model plant lineage.</title>
        <authorList>
            <person name="Arias T."/>
            <person name="Riano-Pachon D.M."/>
            <person name="Di Stilio V.S."/>
        </authorList>
    </citation>
    <scope>NUCLEOTIDE SEQUENCE [LARGE SCALE GENOMIC DNA]</scope>
    <source>
        <strain evidence="2">cv. WT478/WT964</strain>
        <tissue evidence="1">Leaves</tissue>
    </source>
</reference>
<protein>
    <submittedName>
        <fullName evidence="1">Uncharacterized protein</fullName>
    </submittedName>
</protein>
<proteinExistence type="predicted"/>
<evidence type="ECO:0000313" key="1">
    <source>
        <dbReference type="EMBL" id="KAF5204661.1"/>
    </source>
</evidence>
<name>A0A7J6X4I3_THATH</name>
<evidence type="ECO:0000313" key="2">
    <source>
        <dbReference type="Proteomes" id="UP000554482"/>
    </source>
</evidence>
<dbReference type="Proteomes" id="UP000554482">
    <property type="component" value="Unassembled WGS sequence"/>
</dbReference>
<dbReference type="EMBL" id="JABWDY010005148">
    <property type="protein sequence ID" value="KAF5204661.1"/>
    <property type="molecule type" value="Genomic_DNA"/>
</dbReference>
<sequence length="72" mass="8589">MEYTKTYLHSLAWDSNMFEDYDEDRRRTTSLQDVRKEPQPESSMSFFSWNCHGLGLEPSTQQYRQQGCDLNC</sequence>